<reference key="2">
    <citation type="submission" date="2011-10" db="EMBL/GenBank/DDBJ databases">
        <title>The genome and transcriptome sequence of Clonorchis sinensis provide insights into the carcinogenic liver fluke.</title>
        <authorList>
            <person name="Wang X."/>
            <person name="Huang Y."/>
            <person name="Chen W."/>
            <person name="Liu H."/>
            <person name="Guo L."/>
            <person name="Chen Y."/>
            <person name="Luo F."/>
            <person name="Zhou W."/>
            <person name="Sun J."/>
            <person name="Mao Q."/>
            <person name="Liang P."/>
            <person name="Zhou C."/>
            <person name="Tian Y."/>
            <person name="Men J."/>
            <person name="Lv X."/>
            <person name="Huang L."/>
            <person name="Zhou J."/>
            <person name="Hu Y."/>
            <person name="Li R."/>
            <person name="Zhang F."/>
            <person name="Lei H."/>
            <person name="Li X."/>
            <person name="Hu X."/>
            <person name="Liang C."/>
            <person name="Xu J."/>
            <person name="Wu Z."/>
            <person name="Yu X."/>
        </authorList>
    </citation>
    <scope>NUCLEOTIDE SEQUENCE</scope>
    <source>
        <strain>Henan</strain>
    </source>
</reference>
<comment type="function">
    <text evidence="1">Small GTPase required for proper localization of RNA polymerase II (RNAPII). May act at an RNAP assembly step prior to nuclear import.</text>
</comment>
<evidence type="ECO:0000256" key="2">
    <source>
        <dbReference type="ARBA" id="ARBA00005290"/>
    </source>
</evidence>
<name>G7YFP7_CLOSI</name>
<evidence type="ECO:0000256" key="6">
    <source>
        <dbReference type="ARBA" id="ARBA00023134"/>
    </source>
</evidence>
<dbReference type="InterPro" id="IPR030228">
    <property type="entry name" value="Gpn3"/>
</dbReference>
<comment type="similarity">
    <text evidence="2">Belongs to the GPN-loop GTPase family.</text>
</comment>
<keyword evidence="4" id="KW-0547">Nucleotide-binding</keyword>
<dbReference type="Proteomes" id="UP000008909">
    <property type="component" value="Unassembled WGS sequence"/>
</dbReference>
<dbReference type="AlphaFoldDB" id="G7YFP7"/>
<dbReference type="Pfam" id="PF03029">
    <property type="entry name" value="ATP_bind_1"/>
    <property type="match status" value="1"/>
</dbReference>
<dbReference type="InterPro" id="IPR027417">
    <property type="entry name" value="P-loop_NTPase"/>
</dbReference>
<dbReference type="Gene3D" id="3.40.50.300">
    <property type="entry name" value="P-loop containing nucleotide triphosphate hydrolases"/>
    <property type="match status" value="1"/>
</dbReference>
<dbReference type="PANTHER" id="PTHR21231">
    <property type="entry name" value="XPA-BINDING PROTEIN 1-RELATED"/>
    <property type="match status" value="1"/>
</dbReference>
<accession>G7YFP7</accession>
<evidence type="ECO:0000313" key="8">
    <source>
        <dbReference type="EMBL" id="GAA51780.1"/>
    </source>
</evidence>
<evidence type="ECO:0000256" key="5">
    <source>
        <dbReference type="ARBA" id="ARBA00022801"/>
    </source>
</evidence>
<dbReference type="SUPFAM" id="SSF52540">
    <property type="entry name" value="P-loop containing nucleoside triphosphate hydrolases"/>
    <property type="match status" value="1"/>
</dbReference>
<organism evidence="8 9">
    <name type="scientific">Clonorchis sinensis</name>
    <name type="common">Chinese liver fluke</name>
    <dbReference type="NCBI Taxonomy" id="79923"/>
    <lineage>
        <taxon>Eukaryota</taxon>
        <taxon>Metazoa</taxon>
        <taxon>Spiralia</taxon>
        <taxon>Lophotrochozoa</taxon>
        <taxon>Platyhelminthes</taxon>
        <taxon>Trematoda</taxon>
        <taxon>Digenea</taxon>
        <taxon>Opisthorchiida</taxon>
        <taxon>Opisthorchiata</taxon>
        <taxon>Opisthorchiidae</taxon>
        <taxon>Clonorchis</taxon>
    </lineage>
</organism>
<dbReference type="GO" id="GO:0005525">
    <property type="term" value="F:GTP binding"/>
    <property type="evidence" value="ECO:0007669"/>
    <property type="project" value="UniProtKB-KW"/>
</dbReference>
<keyword evidence="9" id="KW-1185">Reference proteome</keyword>
<keyword evidence="6" id="KW-0342">GTP-binding</keyword>
<sequence>MDDLVACYPSSENCTSQPNDLKFDGRYGAVRKPKKYYAELHNNGTGRTKDVILIERIQQAATKIGAGHKSVDYQTHLAVLDLFPPRILSPPTKSNSTFALDEQDSSNRFFTVTQQVHGRDVGKQKHDSIAARYDFRNYDCFPAHLEKDRITRTQHNNEHRQKCFRWLGQPGSIPALVQPLGGMAVRHRKGATAERRLNRKMECNYAAPFNSEVSRVTDSSALKAFKKQFSWSFSTQLPKEPSGPQRNIDTNPLSATEIQRGTLTFKRVLSKNKMPRFAQLVIGPAGCGKSTYCATIQAHCETLHRTVDVVNLDPAAEYFEYNPIADIRDLIHVDDVMQDSDIHLGPNGGLIFCMEYLSQNLDWLDTALGDCENDYVLFDCPGQVELFSHLPIMPRIVEHLQRKWDFRFVTVFVLDARFLVDSSHFMAGVLAALSSMVALATAHINVMSKMDLLPLRKQKYVIARYLSPDMNYFLDCDADDHSAVGPQMKYAKLNSALAGLIERYSVVHFMPLNRDNEETISDILQQIDHCLQYDEEVDPPNRVFDAAEQELAGFEGENDDEGSRLCG</sequence>
<evidence type="ECO:0000313" key="9">
    <source>
        <dbReference type="Proteomes" id="UP000008909"/>
    </source>
</evidence>
<dbReference type="InterPro" id="IPR004130">
    <property type="entry name" value="Gpn"/>
</dbReference>
<dbReference type="EMBL" id="DF143199">
    <property type="protein sequence ID" value="GAA51780.1"/>
    <property type="molecule type" value="Genomic_DNA"/>
</dbReference>
<evidence type="ECO:0000256" key="1">
    <source>
        <dbReference type="ARBA" id="ARBA00002411"/>
    </source>
</evidence>
<dbReference type="CDD" id="cd17872">
    <property type="entry name" value="GPN3"/>
    <property type="match status" value="1"/>
</dbReference>
<reference evidence="8" key="1">
    <citation type="journal article" date="2011" name="Genome Biol.">
        <title>The draft genome of the carcinogenic human liver fluke Clonorchis sinensis.</title>
        <authorList>
            <person name="Wang X."/>
            <person name="Chen W."/>
            <person name="Huang Y."/>
            <person name="Sun J."/>
            <person name="Men J."/>
            <person name="Liu H."/>
            <person name="Luo F."/>
            <person name="Guo L."/>
            <person name="Lv X."/>
            <person name="Deng C."/>
            <person name="Zhou C."/>
            <person name="Fan Y."/>
            <person name="Li X."/>
            <person name="Huang L."/>
            <person name="Hu Y."/>
            <person name="Liang C."/>
            <person name="Hu X."/>
            <person name="Xu J."/>
            <person name="Yu X."/>
        </authorList>
    </citation>
    <scope>NUCLEOTIDE SEQUENCE [LARGE SCALE GENOMIC DNA]</scope>
    <source>
        <strain evidence="8">Henan</strain>
    </source>
</reference>
<evidence type="ECO:0000256" key="7">
    <source>
        <dbReference type="ARBA" id="ARBA00029702"/>
    </source>
</evidence>
<evidence type="ECO:0000256" key="4">
    <source>
        <dbReference type="ARBA" id="ARBA00022741"/>
    </source>
</evidence>
<proteinExistence type="inferred from homology"/>
<protein>
    <recommendedName>
        <fullName evidence="3">GPN-loop GTPase 3</fullName>
    </recommendedName>
    <alternativeName>
        <fullName evidence="7">ATP-binding domain 1 family member C</fullName>
    </alternativeName>
</protein>
<keyword evidence="5" id="KW-0378">Hydrolase</keyword>
<gene>
    <name evidence="8" type="ORF">CLF_106787</name>
</gene>
<dbReference type="FunFam" id="3.40.50.300:FF:000616">
    <property type="entry name" value="GPN-loop GTPase 3"/>
    <property type="match status" value="1"/>
</dbReference>
<dbReference type="GO" id="GO:0003924">
    <property type="term" value="F:GTPase activity"/>
    <property type="evidence" value="ECO:0007669"/>
    <property type="project" value="TreeGrafter"/>
</dbReference>
<dbReference type="PANTHER" id="PTHR21231:SF7">
    <property type="entry name" value="GPN-LOOP GTPASE 3"/>
    <property type="match status" value="1"/>
</dbReference>
<evidence type="ECO:0000256" key="3">
    <source>
        <dbReference type="ARBA" id="ARBA00014587"/>
    </source>
</evidence>